<dbReference type="Gene3D" id="4.10.60.10">
    <property type="entry name" value="Zinc finger, CCHC-type"/>
    <property type="match status" value="1"/>
</dbReference>
<keyword evidence="2" id="KW-1185">Reference proteome</keyword>
<feature type="non-terminal residue" evidence="1">
    <location>
        <position position="54"/>
    </location>
</feature>
<dbReference type="GO" id="GO:0008270">
    <property type="term" value="F:zinc ion binding"/>
    <property type="evidence" value="ECO:0007669"/>
    <property type="project" value="InterPro"/>
</dbReference>
<dbReference type="SUPFAM" id="SSF57756">
    <property type="entry name" value="Retrovirus zinc finger-like domains"/>
    <property type="match status" value="1"/>
</dbReference>
<gene>
    <name evidence="1" type="ORF">CUNI_LOCUS382</name>
</gene>
<reference evidence="1" key="1">
    <citation type="submission" date="2021-04" db="EMBL/GenBank/DDBJ databases">
        <authorList>
            <consortium name="Molecular Ecology Group"/>
        </authorList>
    </citation>
    <scope>NUCLEOTIDE SEQUENCE</scope>
</reference>
<proteinExistence type="predicted"/>
<comment type="caution">
    <text evidence="1">The sequence shown here is derived from an EMBL/GenBank/DDBJ whole genome shotgun (WGS) entry which is preliminary data.</text>
</comment>
<evidence type="ECO:0000313" key="1">
    <source>
        <dbReference type="EMBL" id="CAG5114824.1"/>
    </source>
</evidence>
<sequence>LVKQEDYRCQKCLQKGHFTYQCPGKRKYVERDSRTRLMNKRLKMDEEKAKLDIL</sequence>
<name>A0A8S3YE84_9EUPU</name>
<feature type="non-terminal residue" evidence="1">
    <location>
        <position position="1"/>
    </location>
</feature>
<dbReference type="GO" id="GO:0003676">
    <property type="term" value="F:nucleic acid binding"/>
    <property type="evidence" value="ECO:0007669"/>
    <property type="project" value="InterPro"/>
</dbReference>
<dbReference type="OrthoDB" id="437973at2759"/>
<evidence type="ECO:0008006" key="3">
    <source>
        <dbReference type="Google" id="ProtNLM"/>
    </source>
</evidence>
<dbReference type="Pfam" id="PF13917">
    <property type="entry name" value="zf-CCHC_3"/>
    <property type="match status" value="1"/>
</dbReference>
<evidence type="ECO:0000313" key="2">
    <source>
        <dbReference type="Proteomes" id="UP000678393"/>
    </source>
</evidence>
<dbReference type="Proteomes" id="UP000678393">
    <property type="component" value="Unassembled WGS sequence"/>
</dbReference>
<protein>
    <recommendedName>
        <fullName evidence="3">Zinc finger CCHC domain-containing protein 10</fullName>
    </recommendedName>
</protein>
<dbReference type="EMBL" id="CAJHNH020000042">
    <property type="protein sequence ID" value="CAG5114824.1"/>
    <property type="molecule type" value="Genomic_DNA"/>
</dbReference>
<dbReference type="AlphaFoldDB" id="A0A8S3YE84"/>
<organism evidence="1 2">
    <name type="scientific">Candidula unifasciata</name>
    <dbReference type="NCBI Taxonomy" id="100452"/>
    <lineage>
        <taxon>Eukaryota</taxon>
        <taxon>Metazoa</taxon>
        <taxon>Spiralia</taxon>
        <taxon>Lophotrochozoa</taxon>
        <taxon>Mollusca</taxon>
        <taxon>Gastropoda</taxon>
        <taxon>Heterobranchia</taxon>
        <taxon>Euthyneura</taxon>
        <taxon>Panpulmonata</taxon>
        <taxon>Eupulmonata</taxon>
        <taxon>Stylommatophora</taxon>
        <taxon>Helicina</taxon>
        <taxon>Helicoidea</taxon>
        <taxon>Geomitridae</taxon>
        <taxon>Candidula</taxon>
    </lineage>
</organism>
<accession>A0A8S3YE84</accession>
<dbReference type="InterPro" id="IPR036875">
    <property type="entry name" value="Znf_CCHC_sf"/>
</dbReference>